<dbReference type="GO" id="GO:0005506">
    <property type="term" value="F:iron ion binding"/>
    <property type="evidence" value="ECO:0007669"/>
    <property type="project" value="InterPro"/>
</dbReference>
<dbReference type="Proteomes" id="UP000550401">
    <property type="component" value="Unassembled WGS sequence"/>
</dbReference>
<dbReference type="Pfam" id="PF14715">
    <property type="entry name" value="FixP_N"/>
    <property type="match status" value="1"/>
</dbReference>
<feature type="binding site" description="axial binding residue" evidence="20">
    <location>
        <position position="145"/>
    </location>
    <ligand>
        <name>heme c</name>
        <dbReference type="ChEBI" id="CHEBI:61717"/>
        <label>1</label>
    </ligand>
    <ligandPart>
        <name>Fe</name>
        <dbReference type="ChEBI" id="CHEBI:18248"/>
    </ligandPart>
</feature>
<proteinExistence type="inferred from homology"/>
<keyword evidence="16 19" id="KW-0408">Iron</keyword>
<evidence type="ECO:0000256" key="17">
    <source>
        <dbReference type="ARBA" id="ARBA00023065"/>
    </source>
</evidence>
<keyword evidence="25" id="KW-1185">Reference proteome</keyword>
<name>A0A839EXV8_9GAMM</name>
<dbReference type="PANTHER" id="PTHR33751:SF1">
    <property type="entry name" value="CBB3-TYPE CYTOCHROME C OXIDASE SUBUNIT FIXP"/>
    <property type="match status" value="1"/>
</dbReference>
<evidence type="ECO:0000256" key="14">
    <source>
        <dbReference type="ARBA" id="ARBA00022989"/>
    </source>
</evidence>
<dbReference type="Pfam" id="PF13442">
    <property type="entry name" value="Cytochrome_CBB3"/>
    <property type="match status" value="2"/>
</dbReference>
<keyword evidence="4 19" id="KW-0813">Transport</keyword>
<gene>
    <name evidence="24" type="ORF">FHW12_001687</name>
</gene>
<keyword evidence="11" id="KW-0677">Repeat</keyword>
<comment type="similarity">
    <text evidence="3 19">Belongs to the CcoP / FixP family.</text>
</comment>
<comment type="pathway">
    <text evidence="2 19">Energy metabolism; oxidative phosphorylation.</text>
</comment>
<evidence type="ECO:0000256" key="6">
    <source>
        <dbReference type="ARBA" id="ARBA00022519"/>
    </source>
</evidence>
<feature type="binding site" description="covalent" evidence="21">
    <location>
        <position position="230"/>
    </location>
    <ligand>
        <name>heme c</name>
        <dbReference type="ChEBI" id="CHEBI:61717"/>
        <label>2</label>
    </ligand>
</feature>
<dbReference type="InterPro" id="IPR036909">
    <property type="entry name" value="Cyt_c-like_dom_sf"/>
</dbReference>
<dbReference type="UniPathway" id="UPA00705"/>
<feature type="domain" description="Cytochrome c" evidence="23">
    <location>
        <begin position="128"/>
        <end position="207"/>
    </location>
</feature>
<dbReference type="GO" id="GO:0006119">
    <property type="term" value="P:oxidative phosphorylation"/>
    <property type="evidence" value="ECO:0007669"/>
    <property type="project" value="UniProtKB-UniPathway"/>
</dbReference>
<evidence type="ECO:0000256" key="21">
    <source>
        <dbReference type="PIRSR" id="PIRSR000006-2"/>
    </source>
</evidence>
<dbReference type="EMBL" id="JACGXL010000002">
    <property type="protein sequence ID" value="MBA8887473.1"/>
    <property type="molecule type" value="Genomic_DNA"/>
</dbReference>
<evidence type="ECO:0000256" key="15">
    <source>
        <dbReference type="ARBA" id="ARBA00023002"/>
    </source>
</evidence>
<evidence type="ECO:0000256" key="20">
    <source>
        <dbReference type="PIRSR" id="PIRSR000006-1"/>
    </source>
</evidence>
<feature type="domain" description="Cytochrome c" evidence="23">
    <location>
        <begin position="214"/>
        <end position="296"/>
    </location>
</feature>
<feature type="binding site" description="axial binding residue" evidence="20">
    <location>
        <position position="231"/>
    </location>
    <ligand>
        <name>heme c</name>
        <dbReference type="ChEBI" id="CHEBI:61717"/>
        <label>2</label>
    </ligand>
    <ligandPart>
        <name>Fe</name>
        <dbReference type="ChEBI" id="CHEBI:18248"/>
    </ligandPart>
</feature>
<dbReference type="Gene3D" id="6.10.280.130">
    <property type="match status" value="1"/>
</dbReference>
<keyword evidence="10 19" id="KW-0479">Metal-binding</keyword>
<feature type="binding site" description="covalent" evidence="21">
    <location>
        <position position="141"/>
    </location>
    <ligand>
        <name>heme c</name>
        <dbReference type="ChEBI" id="CHEBI:61717"/>
        <label>1</label>
    </ligand>
</feature>
<keyword evidence="18 19" id="KW-0472">Membrane</keyword>
<dbReference type="InterPro" id="IPR004678">
    <property type="entry name" value="Cyt_c_oxidase_cbb3_su3"/>
</dbReference>
<evidence type="ECO:0000256" key="8">
    <source>
        <dbReference type="ARBA" id="ARBA00022660"/>
    </source>
</evidence>
<evidence type="ECO:0000256" key="11">
    <source>
        <dbReference type="ARBA" id="ARBA00022737"/>
    </source>
</evidence>
<dbReference type="NCBIfam" id="TIGR00782">
    <property type="entry name" value="ccoP"/>
    <property type="match status" value="1"/>
</dbReference>
<keyword evidence="13 19" id="KW-0249">Electron transport</keyword>
<comment type="subunit">
    <text evidence="19">Component of the cbb3-type cytochrome c oxidase.</text>
</comment>
<dbReference type="PANTHER" id="PTHR33751">
    <property type="entry name" value="CBB3-TYPE CYTOCHROME C OXIDASE SUBUNIT FIXP"/>
    <property type="match status" value="1"/>
</dbReference>
<feature type="binding site" description="covalent" evidence="21">
    <location>
        <position position="144"/>
    </location>
    <ligand>
        <name>heme c</name>
        <dbReference type="ChEBI" id="CHEBI:61717"/>
        <label>1</label>
    </ligand>
</feature>
<evidence type="ECO:0000313" key="25">
    <source>
        <dbReference type="Proteomes" id="UP000550401"/>
    </source>
</evidence>
<evidence type="ECO:0000256" key="1">
    <source>
        <dbReference type="ARBA" id="ARBA00004533"/>
    </source>
</evidence>
<keyword evidence="15 19" id="KW-0560">Oxidoreductase</keyword>
<evidence type="ECO:0000256" key="12">
    <source>
        <dbReference type="ARBA" id="ARBA00022781"/>
    </source>
</evidence>
<dbReference type="PIRSF" id="PIRSF000006">
    <property type="entry name" value="Cbb3-Cox_fixP"/>
    <property type="match status" value="1"/>
</dbReference>
<keyword evidence="12 19" id="KW-0375">Hydrogen ion transport</keyword>
<evidence type="ECO:0000256" key="4">
    <source>
        <dbReference type="ARBA" id="ARBA00022448"/>
    </source>
</evidence>
<dbReference type="AlphaFoldDB" id="A0A839EXV8"/>
<evidence type="ECO:0000256" key="19">
    <source>
        <dbReference type="PIRNR" id="PIRNR000006"/>
    </source>
</evidence>
<comment type="function">
    <text evidence="19">C-type cytochrome. Part of the cbb3-type cytochrome c oxidase complex.</text>
</comment>
<dbReference type="PRINTS" id="PR00605">
    <property type="entry name" value="CYTCHROMECIC"/>
</dbReference>
<comment type="cofactor">
    <cofactor evidence="19 21">
        <name>heme c</name>
        <dbReference type="ChEBI" id="CHEBI:61717"/>
    </cofactor>
    <text evidence="19 21">Binds 2 heme C groups per subunit.</text>
</comment>
<evidence type="ECO:0000256" key="9">
    <source>
        <dbReference type="ARBA" id="ARBA00022692"/>
    </source>
</evidence>
<evidence type="ECO:0000256" key="10">
    <source>
        <dbReference type="ARBA" id="ARBA00022723"/>
    </source>
</evidence>
<keyword evidence="5 19" id="KW-1003">Cell membrane</keyword>
<dbReference type="PROSITE" id="PS51007">
    <property type="entry name" value="CYTC"/>
    <property type="match status" value="2"/>
</dbReference>
<dbReference type="InterPro" id="IPR050597">
    <property type="entry name" value="Cytochrome_c_Oxidase_Subunit"/>
</dbReference>
<dbReference type="InterPro" id="IPR038414">
    <property type="entry name" value="CcoP_N_sf"/>
</dbReference>
<dbReference type="InterPro" id="IPR008168">
    <property type="entry name" value="Cyt_C_IC"/>
</dbReference>
<dbReference type="GO" id="GO:0020037">
    <property type="term" value="F:heme binding"/>
    <property type="evidence" value="ECO:0007669"/>
    <property type="project" value="InterPro"/>
</dbReference>
<sequence length="312" mass="32742">MSASWSWFIILLVVANIVGLVVLLFATARRRRGDAGDARATTGHVWDGDLEELNNPLPRWWFGLFVLTVIFAIGYLVLYPGMGNFAGRLGWTSNGAAADELRETNAKLEALYAGFRGRPLADLARDPKAVKIGRNVFANTCAACHGSDARGAVGYPNLVDDDALYGSDGDTMLASVLHGRHGVMPPLAATLPDGGVDDVANYVMGLSGRPHDARLAELGKPRFETICAACHGKDGKGNHALGAPNLTDDVWLHGGGDVAAVRTAIVDGRSGTMPAWASVLGEDRARLAVAWLLAQNPHDAGASAGAPAGATQ</sequence>
<feature type="binding site" description="axial binding residue" evidence="20">
    <location>
        <position position="184"/>
    </location>
    <ligand>
        <name>heme c</name>
        <dbReference type="ChEBI" id="CHEBI:61717"/>
        <label>2</label>
    </ligand>
    <ligandPart>
        <name>Fe</name>
        <dbReference type="ChEBI" id="CHEBI:18248"/>
    </ligandPart>
</feature>
<keyword evidence="7 19" id="KW-0349">Heme</keyword>
<evidence type="ECO:0000313" key="24">
    <source>
        <dbReference type="EMBL" id="MBA8887473.1"/>
    </source>
</evidence>
<evidence type="ECO:0000256" key="3">
    <source>
        <dbReference type="ARBA" id="ARBA00006113"/>
    </source>
</evidence>
<feature type="binding site" description="covalent" evidence="21">
    <location>
        <position position="227"/>
    </location>
    <ligand>
        <name>heme c</name>
        <dbReference type="ChEBI" id="CHEBI:61717"/>
        <label>2</label>
    </ligand>
</feature>
<comment type="subcellular location">
    <subcellularLocation>
        <location evidence="1 19">Cell inner membrane</location>
    </subcellularLocation>
</comment>
<dbReference type="GO" id="GO:1902600">
    <property type="term" value="P:proton transmembrane transport"/>
    <property type="evidence" value="ECO:0007669"/>
    <property type="project" value="UniProtKB-KW"/>
</dbReference>
<dbReference type="RefSeq" id="WP_182530539.1">
    <property type="nucleotide sequence ID" value="NZ_JACGXL010000002.1"/>
</dbReference>
<evidence type="ECO:0000259" key="23">
    <source>
        <dbReference type="PROSITE" id="PS51007"/>
    </source>
</evidence>
<keyword evidence="14 22" id="KW-1133">Transmembrane helix</keyword>
<keyword evidence="6 19" id="KW-0997">Cell inner membrane</keyword>
<evidence type="ECO:0000256" key="18">
    <source>
        <dbReference type="ARBA" id="ARBA00023136"/>
    </source>
</evidence>
<evidence type="ECO:0000256" key="16">
    <source>
        <dbReference type="ARBA" id="ARBA00023004"/>
    </source>
</evidence>
<comment type="caution">
    <text evidence="24">The sequence shown here is derived from an EMBL/GenBank/DDBJ whole genome shotgun (WGS) entry which is preliminary data.</text>
</comment>
<dbReference type="GO" id="GO:0016491">
    <property type="term" value="F:oxidoreductase activity"/>
    <property type="evidence" value="ECO:0007669"/>
    <property type="project" value="UniProtKB-KW"/>
</dbReference>
<feature type="transmembrane region" description="Helical" evidence="22">
    <location>
        <begin position="60"/>
        <end position="79"/>
    </location>
</feature>
<dbReference type="GO" id="GO:0009055">
    <property type="term" value="F:electron transfer activity"/>
    <property type="evidence" value="ECO:0007669"/>
    <property type="project" value="InterPro"/>
</dbReference>
<dbReference type="InterPro" id="IPR032858">
    <property type="entry name" value="CcoP_N"/>
</dbReference>
<dbReference type="GO" id="GO:0005886">
    <property type="term" value="C:plasma membrane"/>
    <property type="evidence" value="ECO:0007669"/>
    <property type="project" value="UniProtKB-SubCell"/>
</dbReference>
<evidence type="ECO:0000256" key="13">
    <source>
        <dbReference type="ARBA" id="ARBA00022982"/>
    </source>
</evidence>
<dbReference type="InterPro" id="IPR009056">
    <property type="entry name" value="Cyt_c-like_dom"/>
</dbReference>
<dbReference type="Gene3D" id="1.10.760.10">
    <property type="entry name" value="Cytochrome c-like domain"/>
    <property type="match status" value="2"/>
</dbReference>
<evidence type="ECO:0000256" key="5">
    <source>
        <dbReference type="ARBA" id="ARBA00022475"/>
    </source>
</evidence>
<evidence type="ECO:0000256" key="7">
    <source>
        <dbReference type="ARBA" id="ARBA00022617"/>
    </source>
</evidence>
<keyword evidence="9 22" id="KW-0812">Transmembrane</keyword>
<evidence type="ECO:0000256" key="2">
    <source>
        <dbReference type="ARBA" id="ARBA00004673"/>
    </source>
</evidence>
<keyword evidence="17 19" id="KW-0406">Ion transport</keyword>
<reference evidence="24 25" key="1">
    <citation type="submission" date="2020-07" db="EMBL/GenBank/DDBJ databases">
        <title>Genomic Encyclopedia of Type Strains, Phase IV (KMG-V): Genome sequencing to study the core and pangenomes of soil and plant-associated prokaryotes.</title>
        <authorList>
            <person name="Whitman W."/>
        </authorList>
    </citation>
    <scope>NUCLEOTIDE SEQUENCE [LARGE SCALE GENOMIC DNA]</scope>
    <source>
        <strain evidence="24 25">RH2WT43</strain>
    </source>
</reference>
<feature type="transmembrane region" description="Helical" evidence="22">
    <location>
        <begin position="7"/>
        <end position="28"/>
    </location>
</feature>
<evidence type="ECO:0000256" key="22">
    <source>
        <dbReference type="SAM" id="Phobius"/>
    </source>
</evidence>
<dbReference type="SUPFAM" id="SSF46626">
    <property type="entry name" value="Cytochrome c"/>
    <property type="match status" value="2"/>
</dbReference>
<keyword evidence="8 19" id="KW-0679">Respiratory chain</keyword>
<protein>
    <recommendedName>
        <fullName evidence="19">Cbb3-type cytochrome c oxidase subunit</fullName>
    </recommendedName>
</protein>
<feature type="binding site" description="axial binding residue" evidence="20">
    <location>
        <position position="273"/>
    </location>
    <ligand>
        <name>heme c</name>
        <dbReference type="ChEBI" id="CHEBI:61717"/>
        <label>1</label>
    </ligand>
    <ligandPart>
        <name>Fe</name>
        <dbReference type="ChEBI" id="CHEBI:18248"/>
    </ligandPart>
</feature>
<organism evidence="24 25">
    <name type="scientific">Dokdonella fugitiva</name>
    <dbReference type="NCBI Taxonomy" id="328517"/>
    <lineage>
        <taxon>Bacteria</taxon>
        <taxon>Pseudomonadati</taxon>
        <taxon>Pseudomonadota</taxon>
        <taxon>Gammaproteobacteria</taxon>
        <taxon>Lysobacterales</taxon>
        <taxon>Rhodanobacteraceae</taxon>
        <taxon>Dokdonella</taxon>
    </lineage>
</organism>
<accession>A0A839EXV8</accession>